<reference evidence="1 2" key="1">
    <citation type="journal article" date="2016" name="Proc. Natl. Acad. Sci. U.S.A.">
        <title>Lipid metabolic changes in an early divergent fungus govern the establishment of a mutualistic symbiosis with endobacteria.</title>
        <authorList>
            <person name="Lastovetsky O.A."/>
            <person name="Gaspar M.L."/>
            <person name="Mondo S.J."/>
            <person name="LaButti K.M."/>
            <person name="Sandor L."/>
            <person name="Grigoriev I.V."/>
            <person name="Henry S.A."/>
            <person name="Pawlowska T.E."/>
        </authorList>
    </citation>
    <scope>NUCLEOTIDE SEQUENCE [LARGE SCALE GENOMIC DNA]</scope>
    <source>
        <strain evidence="1 2">ATCC 11559</strain>
    </source>
</reference>
<dbReference type="Proteomes" id="UP000242381">
    <property type="component" value="Unassembled WGS sequence"/>
</dbReference>
<dbReference type="AlphaFoldDB" id="A0A1X0SGU4"/>
<gene>
    <name evidence="1" type="ORF">BCV71DRAFT_169888</name>
</gene>
<dbReference type="EMBL" id="KV921258">
    <property type="protein sequence ID" value="ORE23486.1"/>
    <property type="molecule type" value="Genomic_DNA"/>
</dbReference>
<feature type="non-terminal residue" evidence="1">
    <location>
        <position position="1"/>
    </location>
</feature>
<name>A0A1X0SGU4_RHIZD</name>
<dbReference type="OMA" id="ICCKGIE"/>
<organism evidence="1 2">
    <name type="scientific">Rhizopus microsporus</name>
    <dbReference type="NCBI Taxonomy" id="58291"/>
    <lineage>
        <taxon>Eukaryota</taxon>
        <taxon>Fungi</taxon>
        <taxon>Fungi incertae sedis</taxon>
        <taxon>Mucoromycota</taxon>
        <taxon>Mucoromycotina</taxon>
        <taxon>Mucoromycetes</taxon>
        <taxon>Mucorales</taxon>
        <taxon>Mucorineae</taxon>
        <taxon>Rhizopodaceae</taxon>
        <taxon>Rhizopus</taxon>
    </lineage>
</organism>
<sequence length="216" mass="24539">KQNKGYLFFVDFSALSSIKISNQAKLPQYQLSDNNYALIKPLNENEEIFLQQPPPINREEMAIANTLSTMPSFVFFRFLFDKESTRKTGGAVRYKYNQSEIDVIIKYGSVLVQNTFASSSKISIGWGVSSFSLMEELPKEYLTTLPDIIIICCKGIEVGYGKVKPPKKSKELIDIDRARIAEICKRQLHLHLQVSSFTKEHSTFGILAEGMKRLLT</sequence>
<evidence type="ECO:0000313" key="1">
    <source>
        <dbReference type="EMBL" id="ORE23486.1"/>
    </source>
</evidence>
<proteinExistence type="predicted"/>
<accession>A0A1X0SGU4</accession>
<protein>
    <submittedName>
        <fullName evidence="1">Uncharacterized protein</fullName>
    </submittedName>
</protein>
<evidence type="ECO:0000313" key="2">
    <source>
        <dbReference type="Proteomes" id="UP000242381"/>
    </source>
</evidence>